<name>A0A6J5LU28_9CAUD</name>
<proteinExistence type="predicted"/>
<protein>
    <submittedName>
        <fullName evidence="1">Uncharacterized protein</fullName>
    </submittedName>
</protein>
<evidence type="ECO:0000313" key="1">
    <source>
        <dbReference type="EMBL" id="CAB4137621.1"/>
    </source>
</evidence>
<sequence>MNDRAYAAPAIPRMPPHPLHAHVTPVGTAVGLDLTPTTALDEAVFRARRATDTADSLAAQLDVLLTLVRGEAPQANIDGNSKPRPVADGKLGELFRYQDGIDYSLQRIASAVSELRSHL</sequence>
<organism evidence="1">
    <name type="scientific">uncultured Caudovirales phage</name>
    <dbReference type="NCBI Taxonomy" id="2100421"/>
    <lineage>
        <taxon>Viruses</taxon>
        <taxon>Duplodnaviria</taxon>
        <taxon>Heunggongvirae</taxon>
        <taxon>Uroviricota</taxon>
        <taxon>Caudoviricetes</taxon>
        <taxon>Peduoviridae</taxon>
        <taxon>Maltschvirus</taxon>
        <taxon>Maltschvirus maltsch</taxon>
    </lineage>
</organism>
<gene>
    <name evidence="1" type="ORF">UFOVP326_44</name>
</gene>
<dbReference type="EMBL" id="LR796340">
    <property type="protein sequence ID" value="CAB4137621.1"/>
    <property type="molecule type" value="Genomic_DNA"/>
</dbReference>
<accession>A0A6J5LU28</accession>
<reference evidence="1" key="1">
    <citation type="submission" date="2020-04" db="EMBL/GenBank/DDBJ databases">
        <authorList>
            <person name="Chiriac C."/>
            <person name="Salcher M."/>
            <person name="Ghai R."/>
            <person name="Kavagutti S V."/>
        </authorList>
    </citation>
    <scope>NUCLEOTIDE SEQUENCE</scope>
</reference>